<organism evidence="1 2">
    <name type="scientific">Wickerhamiella sorbophila</name>
    <dbReference type="NCBI Taxonomy" id="45607"/>
    <lineage>
        <taxon>Eukaryota</taxon>
        <taxon>Fungi</taxon>
        <taxon>Dikarya</taxon>
        <taxon>Ascomycota</taxon>
        <taxon>Saccharomycotina</taxon>
        <taxon>Dipodascomycetes</taxon>
        <taxon>Dipodascales</taxon>
        <taxon>Trichomonascaceae</taxon>
        <taxon>Wickerhamiella</taxon>
    </lineage>
</organism>
<dbReference type="PANTHER" id="PTHR14614:SF130">
    <property type="entry name" value="PROTEIN-LYSINE N-METHYLTRANSFERASE EEF2KMT"/>
    <property type="match status" value="1"/>
</dbReference>
<name>A0A2T0FDU0_9ASCO</name>
<dbReference type="SUPFAM" id="SSF53335">
    <property type="entry name" value="S-adenosyl-L-methionine-dependent methyltransferases"/>
    <property type="match status" value="1"/>
</dbReference>
<dbReference type="CDD" id="cd02440">
    <property type="entry name" value="AdoMet_MTases"/>
    <property type="match status" value="1"/>
</dbReference>
<proteinExistence type="predicted"/>
<comment type="caution">
    <text evidence="1">The sequence shown here is derived from an EMBL/GenBank/DDBJ whole genome shotgun (WGS) entry which is preliminary data.</text>
</comment>
<dbReference type="AlphaFoldDB" id="A0A2T0FDU0"/>
<dbReference type="GO" id="GO:0008757">
    <property type="term" value="F:S-adenosylmethionine-dependent methyltransferase activity"/>
    <property type="evidence" value="ECO:0007669"/>
    <property type="project" value="UniProtKB-ARBA"/>
</dbReference>
<evidence type="ECO:0000313" key="2">
    <source>
        <dbReference type="Proteomes" id="UP000238350"/>
    </source>
</evidence>
<dbReference type="PANTHER" id="PTHR14614">
    <property type="entry name" value="HEPATOCELLULAR CARCINOMA-ASSOCIATED ANTIGEN"/>
    <property type="match status" value="1"/>
</dbReference>
<dbReference type="OrthoDB" id="194386at2759"/>
<accession>A0A2T0FDU0</accession>
<dbReference type="InterPro" id="IPR019410">
    <property type="entry name" value="Methyltransf_16"/>
</dbReference>
<dbReference type="Proteomes" id="UP000238350">
    <property type="component" value="Unassembled WGS sequence"/>
</dbReference>
<dbReference type="EMBL" id="NDIQ01000001">
    <property type="protein sequence ID" value="PRT53176.1"/>
    <property type="molecule type" value="Genomic_DNA"/>
</dbReference>
<dbReference type="Gene3D" id="3.40.50.150">
    <property type="entry name" value="Vaccinia Virus protein VP39"/>
    <property type="match status" value="1"/>
</dbReference>
<dbReference type="RefSeq" id="XP_024663122.1">
    <property type="nucleotide sequence ID" value="XM_024807354.1"/>
</dbReference>
<protein>
    <submittedName>
        <fullName evidence="1">Protein-lysine N-methyltransferase efm3</fullName>
    </submittedName>
</protein>
<dbReference type="GO" id="GO:0032259">
    <property type="term" value="P:methylation"/>
    <property type="evidence" value="ECO:0007669"/>
    <property type="project" value="UniProtKB-KW"/>
</dbReference>
<dbReference type="GeneID" id="36514545"/>
<sequence>MLPLEQLFAQQAQVASIRPIVLMYQAESQQKELLHALFASKAPRSYVRQILRVLLTAIESADIADPVEELITTYAGLMVPSDSEGEKTSIRSDESTPVYYRFGQHLLTVNENRHTLVQFGGTGYRTWEAALALGDYFISTTAVDLKNQRVLELGAGTGFAGMVTASLGSHTVLTDGDPAVVERLNKTISFNNLTADVQELYWGPDAAVDHFANSLVIAADVLYDVDIFPAFICILRRLLSVNCEAIIATTVRNEDTFGEFLAQAAAQEIVVQPLATYDPSDEPSEFFWFAPGPRIEILRLGL</sequence>
<evidence type="ECO:0000313" key="1">
    <source>
        <dbReference type="EMBL" id="PRT53176.1"/>
    </source>
</evidence>
<keyword evidence="1" id="KW-0489">Methyltransferase</keyword>
<dbReference type="InterPro" id="IPR029063">
    <property type="entry name" value="SAM-dependent_MTases_sf"/>
</dbReference>
<dbReference type="Pfam" id="PF10294">
    <property type="entry name" value="Methyltransf_16"/>
    <property type="match status" value="1"/>
</dbReference>
<dbReference type="GO" id="GO:0005737">
    <property type="term" value="C:cytoplasm"/>
    <property type="evidence" value="ECO:0007669"/>
    <property type="project" value="TreeGrafter"/>
</dbReference>
<gene>
    <name evidence="1" type="ORF">B9G98_00796</name>
</gene>
<dbReference type="STRING" id="45607.A0A2T0FDU0"/>
<keyword evidence="2" id="KW-1185">Reference proteome</keyword>
<keyword evidence="1" id="KW-0808">Transferase</keyword>
<reference evidence="1 2" key="1">
    <citation type="submission" date="2017-04" db="EMBL/GenBank/DDBJ databases">
        <title>Genome sequencing of [Candida] sorbophila.</title>
        <authorList>
            <person name="Ahn J.O."/>
        </authorList>
    </citation>
    <scope>NUCLEOTIDE SEQUENCE [LARGE SCALE GENOMIC DNA]</scope>
    <source>
        <strain evidence="1 2">DS02</strain>
    </source>
</reference>